<evidence type="ECO:0000313" key="2">
    <source>
        <dbReference type="Proteomes" id="UP000001055"/>
    </source>
</evidence>
<gene>
    <name evidence="1" type="ORF">SNOG_08910</name>
</gene>
<organism evidence="1 2">
    <name type="scientific">Phaeosphaeria nodorum (strain SN15 / ATCC MYA-4574 / FGSC 10173)</name>
    <name type="common">Glume blotch fungus</name>
    <name type="synonym">Parastagonospora nodorum</name>
    <dbReference type="NCBI Taxonomy" id="321614"/>
    <lineage>
        <taxon>Eukaryota</taxon>
        <taxon>Fungi</taxon>
        <taxon>Dikarya</taxon>
        <taxon>Ascomycota</taxon>
        <taxon>Pezizomycotina</taxon>
        <taxon>Dothideomycetes</taxon>
        <taxon>Pleosporomycetidae</taxon>
        <taxon>Pleosporales</taxon>
        <taxon>Pleosporineae</taxon>
        <taxon>Phaeosphaeriaceae</taxon>
        <taxon>Parastagonospora</taxon>
    </lineage>
</organism>
<dbReference type="GeneID" id="5976113"/>
<accession>Q0UH54</accession>
<dbReference type="InParanoid" id="Q0UH54"/>
<dbReference type="KEGG" id="pno:SNOG_08910"/>
<dbReference type="Proteomes" id="UP000001055">
    <property type="component" value="Unassembled WGS sequence"/>
</dbReference>
<protein>
    <submittedName>
        <fullName evidence="1">Uncharacterized protein</fullName>
    </submittedName>
</protein>
<dbReference type="RefSeq" id="XP_001799214.1">
    <property type="nucleotide sequence ID" value="XM_001799162.1"/>
</dbReference>
<dbReference type="EMBL" id="CH445337">
    <property type="protein sequence ID" value="EAT84078.1"/>
    <property type="molecule type" value="Genomic_DNA"/>
</dbReference>
<dbReference type="AlphaFoldDB" id="Q0UH54"/>
<evidence type="ECO:0000313" key="1">
    <source>
        <dbReference type="EMBL" id="EAT84078.1"/>
    </source>
</evidence>
<reference evidence="2" key="1">
    <citation type="journal article" date="2007" name="Plant Cell">
        <title>Dothideomycete-plant interactions illuminated by genome sequencing and EST analysis of the wheat pathogen Stagonospora nodorum.</title>
        <authorList>
            <person name="Hane J.K."/>
            <person name="Lowe R.G."/>
            <person name="Solomon P.S."/>
            <person name="Tan K.C."/>
            <person name="Schoch C.L."/>
            <person name="Spatafora J.W."/>
            <person name="Crous P.W."/>
            <person name="Kodira C."/>
            <person name="Birren B.W."/>
            <person name="Galagan J.E."/>
            <person name="Torriani S.F."/>
            <person name="McDonald B.A."/>
            <person name="Oliver R.P."/>
        </authorList>
    </citation>
    <scope>NUCLEOTIDE SEQUENCE [LARGE SCALE GENOMIC DNA]</scope>
    <source>
        <strain evidence="2">SN15 / ATCC MYA-4574 / FGSC 10173</strain>
    </source>
</reference>
<name>Q0UH54_PHANO</name>
<proteinExistence type="predicted"/>
<sequence>MVAFKSFASGCKRLAGVRKRETMVADTQPSPGIVVNEAITMRPAAGLKRRYDDQGEQGLHQVVGDLEHLKLVEQEMSE</sequence>